<proteinExistence type="predicted"/>
<dbReference type="GO" id="GO:0030705">
    <property type="term" value="P:cytoskeleton-dependent intracellular transport"/>
    <property type="evidence" value="ECO:0007669"/>
    <property type="project" value="InterPro"/>
</dbReference>
<dbReference type="GO" id="GO:0005737">
    <property type="term" value="C:cytoplasm"/>
    <property type="evidence" value="ECO:0007669"/>
    <property type="project" value="UniProtKB-SubCell"/>
</dbReference>
<name>A0A1I7XMV8_HETBA</name>
<dbReference type="AlphaFoldDB" id="A0A1I7XMV8"/>
<dbReference type="PANTHER" id="PTHR18947">
    <property type="entry name" value="HOOK PROTEINS"/>
    <property type="match status" value="1"/>
</dbReference>
<feature type="coiled-coil region" evidence="4">
    <location>
        <begin position="248"/>
        <end position="427"/>
    </location>
</feature>
<dbReference type="Gene3D" id="1.10.418.10">
    <property type="entry name" value="Calponin-like domain"/>
    <property type="match status" value="1"/>
</dbReference>
<organism evidence="8 9">
    <name type="scientific">Heterorhabditis bacteriophora</name>
    <name type="common">Entomopathogenic nematode worm</name>
    <dbReference type="NCBI Taxonomy" id="37862"/>
    <lineage>
        <taxon>Eukaryota</taxon>
        <taxon>Metazoa</taxon>
        <taxon>Ecdysozoa</taxon>
        <taxon>Nematoda</taxon>
        <taxon>Chromadorea</taxon>
        <taxon>Rhabditida</taxon>
        <taxon>Rhabditina</taxon>
        <taxon>Rhabditomorpha</taxon>
        <taxon>Strongyloidea</taxon>
        <taxon>Heterorhabditidae</taxon>
        <taxon>Heterorhabditis</taxon>
    </lineage>
</organism>
<dbReference type="GO" id="GO:0008017">
    <property type="term" value="F:microtubule binding"/>
    <property type="evidence" value="ECO:0007669"/>
    <property type="project" value="TreeGrafter"/>
</dbReference>
<evidence type="ECO:0000256" key="2">
    <source>
        <dbReference type="ARBA" id="ARBA00022490"/>
    </source>
</evidence>
<keyword evidence="6" id="KW-0472">Membrane</keyword>
<dbReference type="InterPro" id="IPR043936">
    <property type="entry name" value="HOOK_N"/>
</dbReference>
<evidence type="ECO:0000256" key="1">
    <source>
        <dbReference type="ARBA" id="ARBA00004496"/>
    </source>
</evidence>
<dbReference type="SUPFAM" id="SSF116907">
    <property type="entry name" value="Hook domain"/>
    <property type="match status" value="1"/>
</dbReference>
<dbReference type="InterPro" id="IPR036872">
    <property type="entry name" value="CH_dom_sf"/>
</dbReference>
<protein>
    <submittedName>
        <fullName evidence="9">HOOK_N domain-containing protein</fullName>
    </submittedName>
</protein>
<feature type="region of interest" description="Disordered" evidence="5">
    <location>
        <begin position="203"/>
        <end position="222"/>
    </location>
</feature>
<feature type="coiled-coil region" evidence="4">
    <location>
        <begin position="808"/>
        <end position="921"/>
    </location>
</feature>
<reference evidence="9" key="1">
    <citation type="submission" date="2016-11" db="UniProtKB">
        <authorList>
            <consortium name="WormBaseParasite"/>
        </authorList>
    </citation>
    <scope>IDENTIFICATION</scope>
</reference>
<keyword evidence="8" id="KW-1185">Reference proteome</keyword>
<evidence type="ECO:0000256" key="5">
    <source>
        <dbReference type="SAM" id="MobiDB-lite"/>
    </source>
</evidence>
<evidence type="ECO:0000313" key="9">
    <source>
        <dbReference type="WBParaSite" id="Hba_18830"/>
    </source>
</evidence>
<feature type="compositionally biased region" description="Polar residues" evidence="5">
    <location>
        <begin position="203"/>
        <end position="217"/>
    </location>
</feature>
<keyword evidence="2" id="KW-0963">Cytoplasm</keyword>
<comment type="subcellular location">
    <subcellularLocation>
        <location evidence="1">Cytoplasm</location>
    </subcellularLocation>
</comment>
<dbReference type="CDD" id="cd22223">
    <property type="entry name" value="HkD_HkRP"/>
    <property type="match status" value="1"/>
</dbReference>
<feature type="domain" description="HOOK N-terminal" evidence="7">
    <location>
        <begin position="123"/>
        <end position="201"/>
    </location>
</feature>
<dbReference type="PANTHER" id="PTHR18947:SF28">
    <property type="entry name" value="GIRDIN, ISOFORM A"/>
    <property type="match status" value="1"/>
</dbReference>
<evidence type="ECO:0000256" key="6">
    <source>
        <dbReference type="SAM" id="Phobius"/>
    </source>
</evidence>
<feature type="coiled-coil region" evidence="4">
    <location>
        <begin position="475"/>
        <end position="713"/>
    </location>
</feature>
<keyword evidence="3 4" id="KW-0175">Coiled coil</keyword>
<evidence type="ECO:0000256" key="3">
    <source>
        <dbReference type="ARBA" id="ARBA00023054"/>
    </source>
</evidence>
<dbReference type="GO" id="GO:0005813">
    <property type="term" value="C:centrosome"/>
    <property type="evidence" value="ECO:0007669"/>
    <property type="project" value="TreeGrafter"/>
</dbReference>
<dbReference type="WBParaSite" id="Hba_18830">
    <property type="protein sequence ID" value="Hba_18830"/>
    <property type="gene ID" value="Hba_18830"/>
</dbReference>
<keyword evidence="6" id="KW-0812">Transmembrane</keyword>
<feature type="transmembrane region" description="Helical" evidence="6">
    <location>
        <begin position="98"/>
        <end position="118"/>
    </location>
</feature>
<evidence type="ECO:0000256" key="4">
    <source>
        <dbReference type="SAM" id="Coils"/>
    </source>
</evidence>
<accession>A0A1I7XMV8</accession>
<evidence type="ECO:0000259" key="7">
    <source>
        <dbReference type="Pfam" id="PF19047"/>
    </source>
</evidence>
<dbReference type="GO" id="GO:0031122">
    <property type="term" value="P:cytoplasmic microtubule organization"/>
    <property type="evidence" value="ECO:0007669"/>
    <property type="project" value="TreeGrafter"/>
</dbReference>
<keyword evidence="6" id="KW-1133">Transmembrane helix</keyword>
<sequence length="1053" mass="122764">MNEYEFWSNPLGAWLSDVVTGIDPIVTETTWRAASRRDLPLQYRELCNGVLLSLLFREIDPSSSDIPLVEATADSSKRHWVFASLLEAIRRLYRVCRFFIFVYLISLFFIALRFRFAYQVVPVVAFRYIDILRLKQLIVLSLPDILLIVRSPTADESGEEINKFILLLLGCAVQSEKKKVFVDRITRLEKDLQKGIVQQIQKESDECSSTTGNSSLSGEAPQRMRSDIIYNRRSLSPSSVDRHSSVELASIKAEMRKLRNLTEEKDEEINELRDELEAKDTELRRLQEERLDLVKDARAAKDMRDELDCVQSKLLRLDKVEQENSRLREKLTELDYFKSRAEQLRAENDSLEESMALLDSEMNILKQRAKVYNETENRLDECQKSVRMLQTDIGEKNKKIEELLLEQSHLESEILLYNAKIAQLERQVQPVEGTPRENFGSLAEQMEESERIEVVRLRLENLKLKTQLEGLDDPAKISSVEYERMKREIEQQKNEAVEKQKENNATTKEMDELKQTLDKFNEDLKESSIINEKMQMERDEAVQNLHEARRKFAQFQSEFEKKFEREAKIKVREIEAQMRGLCRKLSSCEEERIESERQLEKLREEQRILRIKVDELREEKVQAELQSANSERARKTAENERSTIKERAENLENELEAMRVQLLNFNCAARRLETNERVLVEQQNRLGDVEGEKRALQQQLDHESKKTQRLREDLVGEKARTAELIGRLRSLCGAVTMNGGKIESDMDDHQLIDSIDEVIMGALTAARREADALRLQQHTQIAELSDLKKDIEKLRYMKVLRRSESASLTESDDRVRELSQENVSMKEQTVTAASNTELARLQVSLRNLQLQEELLKQDNNQLRVQVELAEKSRQTAKKDADSLATMHQALLVDHDRLQNLHDLLTQDYERAKHDIQEIKTRLKNQKVGLTLYVYLFVYVSNFQENDCLTRNCDSLSSEMRKLKLNDQAQRTTAKELVTTIEELTRILQQKDIDIAKLQNKIEMLSQLNKTLDEECKNLGRQVELLLAQNKDLLDRALSDKDAYHQEQKDFQVR</sequence>
<dbReference type="GO" id="GO:0051959">
    <property type="term" value="F:dynein light intermediate chain binding"/>
    <property type="evidence" value="ECO:0007669"/>
    <property type="project" value="TreeGrafter"/>
</dbReference>
<evidence type="ECO:0000313" key="8">
    <source>
        <dbReference type="Proteomes" id="UP000095283"/>
    </source>
</evidence>
<dbReference type="Proteomes" id="UP000095283">
    <property type="component" value="Unplaced"/>
</dbReference>
<feature type="coiled-coil region" evidence="4">
    <location>
        <begin position="945"/>
        <end position="1035"/>
    </location>
</feature>
<dbReference type="Pfam" id="PF19047">
    <property type="entry name" value="HOOK_N"/>
    <property type="match status" value="1"/>
</dbReference>